<evidence type="ECO:0000259" key="4">
    <source>
        <dbReference type="SMART" id="SM01360"/>
    </source>
</evidence>
<dbReference type="InterPro" id="IPR011625">
    <property type="entry name" value="A2M_N_BRD"/>
</dbReference>
<dbReference type="Gene3D" id="2.20.130.20">
    <property type="match status" value="1"/>
</dbReference>
<dbReference type="InterPro" id="IPR051802">
    <property type="entry name" value="YfhM-like"/>
</dbReference>
<dbReference type="PANTHER" id="PTHR40094:SF1">
    <property type="entry name" value="UBIQUITIN DOMAIN-CONTAINING PROTEIN"/>
    <property type="match status" value="1"/>
</dbReference>
<dbReference type="GO" id="GO:0004866">
    <property type="term" value="F:endopeptidase inhibitor activity"/>
    <property type="evidence" value="ECO:0007669"/>
    <property type="project" value="InterPro"/>
</dbReference>
<evidence type="ECO:0008006" key="7">
    <source>
        <dbReference type="Google" id="ProtNLM"/>
    </source>
</evidence>
<dbReference type="PATRIC" id="fig|388467.6.peg.2238"/>
<proteinExistence type="inferred from homology"/>
<protein>
    <recommendedName>
        <fullName evidence="7">Alpha-2-macroglobulin family protein</fullName>
    </recommendedName>
</protein>
<dbReference type="InterPro" id="IPR001599">
    <property type="entry name" value="Macroglobln_a2"/>
</dbReference>
<sequence length="1913" mass="212710">MINSSRFRLIRKQFVFVFLFILTLVGCRIISNSPVSEVIPMIADLPKPQIPEWIETINPIGESPELSQIHVIFKSPLIPLESLDSSGQKKLLNNFEITPKIPGEFRFLTPRMIGFQADKALPLATRLQVTIKKGLTDLNKNQLDQDISWTFATEPIKLSNLPGSEEQPGSPENPLGLNPELTFNSNVELDLASLKEHLQLISQKTNKAIPIEVKIAQSEDNQTQIEPLKRFNSATQNPEYIVTPKQPLQSATKYQFKITPGLRPVKGNLETQVEISSQIQTYDNLKFVSLELQGKASEEGTSGRFVTGNPQLQFNNGIIAESALKNITIKPAPKPDIKVIQAYNDYERVTINPWALEPQTNYTITIGAEVEDTFNQKLGKPVTVSYKTGDLTPDISVPSGLNIFPSQQNLELNISTLNLPESKYQAAYKVVQPTDLVYTDTAYSRDEGRKNLLLPQEKWTNFDVPTPKNNIQETSINLKDKLGGNTGMLAYGVTAKTTRYQQEGEQKWSEPQFNGLVQLTNLGVFAQWFPESGMVRVNHLDNGSVVAGATVEIYPSKLDAKSHPKPQTCAKGITNNQGILWLNSQQLKQCMQGERFAKAPELLVIAKEGKDWAFTRTLSYSGEYGYGIDANWEDKQTLSRGVIFSDRQLYQPGEKVALTGIAYSLENSTLKPNKNQNYTVTLENPKKQKQVLGEYKTNEFATFSVEFSLEANQPLGNYIIHAEDKNGVELLGDFRVAEFKPPNFKVSLNLDQKFAKIGDKITANAQSEYLFGAPVADGAAKYYVTRNGTDFIPKAWENYSFGRQWFWPEEKPNVSDSVLQENQQLNAQGQGSKTITIDKDLPYPMTYRVDVEVTDISNLSVANSESFTALPSDRFIGLKTPFIAEAGKAFPIDMIVTDIQGKPIENIGVNLQLQKMDYSQVTRVVEGARTPKNQIQYQTVAQVDIKSGQKEQKVDLTAPESGSYRIRANFSDGNNEITATDLQIWVTGSGLVYWGGDEEQLIIKLNKTTYKPGETATALIQSPYPEAELYFAVVRDKPLYEKVIKVKGGAPEIQFQVTPEMLPNAAVEAVLVRQGKPISELEPGSLENLAKIGFTPFKINLEDQYLQVQVNPQQAKLEPGSQQTLDLTLTDTKNQPIRGQFTVMVVNDSVLQLNNYRPPNLIETVYAEQPISTRFSDNRPAVILNQLASALEKGWGYGGGLSTATANTRIRKDFQALAFYNGSIITDNLGKATVNFKLPDDLTTWRVMVIATDGSQKFGSAETTFMTTQALISNPILPQFARPGDRILAGLSITNLTEEKGKLNITGTVNGGIQFSPENANQQTLKTNAEAGTNAYRFPILVKQAGEAQVQFTTEFNGKSDGFEVPLTVKTFDVNEQVIESGRTTNTVTIPLNISKKVVPDFGGLDINLASTLIPQLTASAEQVFNREKWPFLEPAVSELIIAANMQILGKKYGQNFSNLQLSERAKTALTDIKTLQLEDGGIVPYPGSRVSSPFLSAYTGEALAQAQNTGFSVNSKLIKSLKTYLTQGVNDPLKYDFCSDEVCKNQIRLNALIALDALGEKRSDFLDDILQNFDKFDQVTQIKFVQYLSQFPQWKQEYNRLFEQVQKQIYVTGRTATLNLPQGYSWLNSDTTIQSQGLRLLLTKNSQSATVDKLVESLLNLRRDGTWGGSYDNAQALTALTAYSQTEATPPNFNVAINLGDQTLGETQFKGYKDSTFSLNIPMSELPKGENNLILKPSNQGKLNYWVAYRYRLKGNQPGRLNGLRITRTICPANEDKVLQTIDLNSPKDLLKVTPGQVFDIGLDIITDRPVNQVMITDPLPAGFEAINASFKTSNLAVEAQKSSWQIDYQTVHNDRITAYSDRLEPGIYQLHYLVRAVTPGEYLWPGAEAKLQHTPEQFGRSASTTLLVSKS</sequence>
<name>A0A073CHN9_PLAA1</name>
<dbReference type="Pfam" id="PF00207">
    <property type="entry name" value="A2M"/>
    <property type="match status" value="1"/>
</dbReference>
<dbReference type="SUPFAM" id="SSF48239">
    <property type="entry name" value="Terpenoid cyclases/Protein prenyltransferases"/>
    <property type="match status" value="1"/>
</dbReference>
<dbReference type="Pfam" id="PF17973">
    <property type="entry name" value="bMG10"/>
    <property type="match status" value="1"/>
</dbReference>
<feature type="domain" description="Alpha-2-macroglobulin bait region" evidence="3">
    <location>
        <begin position="1001"/>
        <end position="1153"/>
    </location>
</feature>
<dbReference type="Gene3D" id="2.60.40.1930">
    <property type="match status" value="1"/>
</dbReference>
<dbReference type="SMART" id="SM01359">
    <property type="entry name" value="A2M_N_2"/>
    <property type="match status" value="1"/>
</dbReference>
<dbReference type="eggNOG" id="COG2373">
    <property type="taxonomic scope" value="Bacteria"/>
</dbReference>
<accession>A0A073CHN9</accession>
<dbReference type="SMART" id="SM01360">
    <property type="entry name" value="A2M"/>
    <property type="match status" value="1"/>
</dbReference>
<organism evidence="5 6">
    <name type="scientific">Planktothrix agardhii (strain NIVA-CYA 126/8)</name>
    <dbReference type="NCBI Taxonomy" id="388467"/>
    <lineage>
        <taxon>Bacteria</taxon>
        <taxon>Bacillati</taxon>
        <taxon>Cyanobacteriota</taxon>
        <taxon>Cyanophyceae</taxon>
        <taxon>Oscillatoriophycideae</taxon>
        <taxon>Oscillatoriales</taxon>
        <taxon>Microcoleaceae</taxon>
        <taxon>Planktothrix</taxon>
    </lineage>
</organism>
<dbReference type="Pfam" id="PF07703">
    <property type="entry name" value="A2M_BRD"/>
    <property type="match status" value="1"/>
</dbReference>
<feature type="domain" description="Alpha-2-macroglobulin" evidence="4">
    <location>
        <begin position="1218"/>
        <end position="1307"/>
    </location>
</feature>
<dbReference type="RefSeq" id="WP_042154259.1">
    <property type="nucleotide sequence ID" value="NZ_CM002803.1"/>
</dbReference>
<dbReference type="Gene3D" id="1.50.10.20">
    <property type="match status" value="1"/>
</dbReference>
<dbReference type="STRING" id="388467.A19Y_2292"/>
<dbReference type="InterPro" id="IPR032812">
    <property type="entry name" value="SbsA_Ig"/>
</dbReference>
<dbReference type="PROSITE" id="PS51257">
    <property type="entry name" value="PROKAR_LIPOPROTEIN"/>
    <property type="match status" value="1"/>
</dbReference>
<keyword evidence="6" id="KW-1185">Reference proteome</keyword>
<gene>
    <name evidence="5" type="ORF">A19Y_2292</name>
</gene>
<dbReference type="InterPro" id="IPR041246">
    <property type="entry name" value="Bact_MG10"/>
</dbReference>
<evidence type="ECO:0000313" key="5">
    <source>
        <dbReference type="EMBL" id="KEI67223.1"/>
    </source>
</evidence>
<dbReference type="EMBL" id="CM002803">
    <property type="protein sequence ID" value="KEI67223.1"/>
    <property type="molecule type" value="Genomic_DNA"/>
</dbReference>
<dbReference type="PANTHER" id="PTHR40094">
    <property type="entry name" value="ALPHA-2-MACROGLOBULIN HOMOLOG"/>
    <property type="match status" value="1"/>
</dbReference>
<evidence type="ECO:0000313" key="6">
    <source>
        <dbReference type="Proteomes" id="UP000027395"/>
    </source>
</evidence>
<dbReference type="InterPro" id="IPR008930">
    <property type="entry name" value="Terpenoid_cyclase/PrenylTrfase"/>
</dbReference>
<dbReference type="HOGENOM" id="CLU_002018_0_0_3"/>
<dbReference type="InterPro" id="IPR041203">
    <property type="entry name" value="Bact_A2M_MG5"/>
</dbReference>
<dbReference type="InterPro" id="IPR002890">
    <property type="entry name" value="MG2"/>
</dbReference>
<reference evidence="5 6" key="1">
    <citation type="journal article" date="2014" name="Appl. Environ. Microbiol.">
        <title>Elucidation of insertion elements encoded on plasmids and in vitro construction of shuttle vectors from the toxic cyanobacterium Planktothrix.</title>
        <authorList>
            <person name="Christiansen G."/>
            <person name="Goesmann A."/>
            <person name="Kurmayer R."/>
        </authorList>
    </citation>
    <scope>NUCLEOTIDE SEQUENCE [LARGE SCALE GENOMIC DNA]</scope>
    <source>
        <strain evidence="5 6">NIVA-CYA 126/8</strain>
    </source>
</reference>
<dbReference type="Pfam" id="PF13205">
    <property type="entry name" value="Big_5"/>
    <property type="match status" value="1"/>
</dbReference>
<dbReference type="Pfam" id="PF17972">
    <property type="entry name" value="bMG5"/>
    <property type="match status" value="1"/>
</dbReference>
<evidence type="ECO:0000256" key="2">
    <source>
        <dbReference type="ARBA" id="ARBA00022729"/>
    </source>
</evidence>
<dbReference type="Pfam" id="PF01835">
    <property type="entry name" value="MG2"/>
    <property type="match status" value="1"/>
</dbReference>
<keyword evidence="2" id="KW-0732">Signal</keyword>
<evidence type="ECO:0000256" key="1">
    <source>
        <dbReference type="ARBA" id="ARBA00010556"/>
    </source>
</evidence>
<evidence type="ECO:0000259" key="3">
    <source>
        <dbReference type="SMART" id="SM01359"/>
    </source>
</evidence>
<comment type="similarity">
    <text evidence="1">Belongs to the protease inhibitor I39 (alpha-2-macroglobulin) family. Bacterial alpha-2-macroglobulin subfamily.</text>
</comment>
<dbReference type="Proteomes" id="UP000027395">
    <property type="component" value="Chromosome"/>
</dbReference>